<dbReference type="Pfam" id="PF02620">
    <property type="entry name" value="YceD"/>
    <property type="match status" value="1"/>
</dbReference>
<sequence length="68" mass="7670">MDLLPYIKEHILLAIPMRVINTEKKEGPAPQSGTDWNVVSNDENDDSGAKDNVDPRLVDLAKFFKDED</sequence>
<feature type="region of interest" description="Disordered" evidence="1">
    <location>
        <begin position="24"/>
        <end position="53"/>
    </location>
</feature>
<dbReference type="EMBL" id="CP054705">
    <property type="protein sequence ID" value="QQK76741.1"/>
    <property type="molecule type" value="Genomic_DNA"/>
</dbReference>
<dbReference type="Proteomes" id="UP000595823">
    <property type="component" value="Chromosome"/>
</dbReference>
<feature type="compositionally biased region" description="Polar residues" evidence="1">
    <location>
        <begin position="31"/>
        <end position="41"/>
    </location>
</feature>
<dbReference type="KEGG" id="scia:HUG15_15000"/>
<organism evidence="2 3">
    <name type="scientific">Salicibibacter cibarius</name>
    <dbReference type="NCBI Taxonomy" id="2743000"/>
    <lineage>
        <taxon>Bacteria</taxon>
        <taxon>Bacillati</taxon>
        <taxon>Bacillota</taxon>
        <taxon>Bacilli</taxon>
        <taxon>Bacillales</taxon>
        <taxon>Bacillaceae</taxon>
        <taxon>Salicibibacter</taxon>
    </lineage>
</organism>
<accession>A0A7T6Z4J3</accession>
<reference evidence="2 3" key="1">
    <citation type="submission" date="2020-06" db="EMBL/GenBank/DDBJ databases">
        <title>Genomic analysis of Salicibibacter sp. NKC5-3.</title>
        <authorList>
            <person name="Oh Y.J."/>
        </authorList>
    </citation>
    <scope>NUCLEOTIDE SEQUENCE [LARGE SCALE GENOMIC DNA]</scope>
    <source>
        <strain evidence="2 3">NKC5-3</strain>
    </source>
</reference>
<protein>
    <submittedName>
        <fullName evidence="2">DUF177 domain-containing protein</fullName>
    </submittedName>
</protein>
<dbReference type="AlphaFoldDB" id="A0A7T6Z4J3"/>
<gene>
    <name evidence="2" type="ORF">HUG15_15000</name>
</gene>
<proteinExistence type="predicted"/>
<name>A0A7T6Z4J3_9BACI</name>
<dbReference type="InterPro" id="IPR003772">
    <property type="entry name" value="YceD"/>
</dbReference>
<keyword evidence="3" id="KW-1185">Reference proteome</keyword>
<evidence type="ECO:0000313" key="3">
    <source>
        <dbReference type="Proteomes" id="UP000595823"/>
    </source>
</evidence>
<evidence type="ECO:0000313" key="2">
    <source>
        <dbReference type="EMBL" id="QQK76741.1"/>
    </source>
</evidence>
<evidence type="ECO:0000256" key="1">
    <source>
        <dbReference type="SAM" id="MobiDB-lite"/>
    </source>
</evidence>